<evidence type="ECO:0000256" key="1">
    <source>
        <dbReference type="SAM" id="SignalP"/>
    </source>
</evidence>
<reference evidence="2 3" key="1">
    <citation type="submission" date="2019-02" db="EMBL/GenBank/DDBJ databases">
        <title>Opniocepnalus argus genome.</title>
        <authorList>
            <person name="Zhou C."/>
            <person name="Xiao S."/>
        </authorList>
    </citation>
    <scope>NUCLEOTIDE SEQUENCE [LARGE SCALE GENOMIC DNA]</scope>
    <source>
        <strain evidence="2">OARG1902GOOAL</strain>
        <tissue evidence="2">Muscle</tissue>
    </source>
</reference>
<reference evidence="3" key="2">
    <citation type="submission" date="2019-02" db="EMBL/GenBank/DDBJ databases">
        <title>Opniocepnalus argus Var Kimnra genome.</title>
        <authorList>
            <person name="Zhou C."/>
            <person name="Xiao S."/>
        </authorList>
    </citation>
    <scope>NUCLEOTIDE SEQUENCE [LARGE SCALE GENOMIC DNA]</scope>
</reference>
<accession>A0A6G1QBI7</accession>
<feature type="signal peptide" evidence="1">
    <location>
        <begin position="1"/>
        <end position="24"/>
    </location>
</feature>
<sequence>MMTCFTSLFVTLGLMNLDVPCQQAQLHTLTQLLKNANSMISYRDLNRQVQRLRSSDRGTQMSKEDITQRQQAAEKGDVERHAQDQLLNPKKDRIIQDRVGIQTSRLEVFRNRQYTEEDCLPPENSLEECGFEGGTEESPAHYTVYYDYRLLFTDCPLLNCDHYFSSAARRSRYH</sequence>
<dbReference type="Proteomes" id="UP000503349">
    <property type="component" value="Chromosome 15"/>
</dbReference>
<protein>
    <submittedName>
        <fullName evidence="2">Uncharacterized protein</fullName>
    </submittedName>
</protein>
<dbReference type="EMBL" id="CM015726">
    <property type="protein sequence ID" value="KAF3699784.1"/>
    <property type="molecule type" value="Genomic_DNA"/>
</dbReference>
<keyword evidence="3" id="KW-1185">Reference proteome</keyword>
<name>A0A6G1QBI7_CHAAH</name>
<feature type="chain" id="PRO_5026025299" evidence="1">
    <location>
        <begin position="25"/>
        <end position="174"/>
    </location>
</feature>
<keyword evidence="1" id="KW-0732">Signal</keyword>
<evidence type="ECO:0000313" key="3">
    <source>
        <dbReference type="Proteomes" id="UP000503349"/>
    </source>
</evidence>
<dbReference type="AlphaFoldDB" id="A0A6G1QBI7"/>
<organism evidence="2 3">
    <name type="scientific">Channa argus</name>
    <name type="common">Northern snakehead</name>
    <name type="synonym">Ophicephalus argus</name>
    <dbReference type="NCBI Taxonomy" id="215402"/>
    <lineage>
        <taxon>Eukaryota</taxon>
        <taxon>Metazoa</taxon>
        <taxon>Chordata</taxon>
        <taxon>Craniata</taxon>
        <taxon>Vertebrata</taxon>
        <taxon>Euteleostomi</taxon>
        <taxon>Actinopterygii</taxon>
        <taxon>Neopterygii</taxon>
        <taxon>Teleostei</taxon>
        <taxon>Neoteleostei</taxon>
        <taxon>Acanthomorphata</taxon>
        <taxon>Anabantaria</taxon>
        <taxon>Anabantiformes</taxon>
        <taxon>Channoidei</taxon>
        <taxon>Channidae</taxon>
        <taxon>Channa</taxon>
    </lineage>
</organism>
<evidence type="ECO:0000313" key="2">
    <source>
        <dbReference type="EMBL" id="KAF3699784.1"/>
    </source>
</evidence>
<proteinExistence type="predicted"/>
<gene>
    <name evidence="2" type="ORF">EXN66_Car015471</name>
</gene>